<gene>
    <name evidence="1" type="ORF">BN52_07640</name>
    <name evidence="2" type="ORF">FC38_GL001765</name>
</gene>
<reference evidence="1 3" key="1">
    <citation type="submission" date="2012-06" db="EMBL/GenBank/DDBJ databases">
        <title>Draft genome sequence of Lactobacillus gigeriorum CRBIP 24.85T, isolated from chicken crop.</title>
        <authorList>
            <person name="Cousin S."/>
            <person name="Ma L."/>
            <person name="Creno S."/>
            <person name="Clermont D."/>
            <person name="Loux V."/>
            <person name="Bizet C."/>
            <person name="Bouchier C."/>
        </authorList>
    </citation>
    <scope>NUCLEOTIDE SEQUENCE [LARGE SCALE GENOMIC DNA]</scope>
    <source>
        <strain evidence="3">CRBIP 24.85T</strain>
        <strain evidence="1">Type strain: CRBIP 24.85</strain>
    </source>
</reference>
<proteinExistence type="predicted"/>
<evidence type="ECO:0000313" key="3">
    <source>
        <dbReference type="Proteomes" id="UP000009326"/>
    </source>
</evidence>
<dbReference type="RefSeq" id="WP_008472406.1">
    <property type="nucleotide sequence ID" value="NZ_AYZO01000008.1"/>
</dbReference>
<dbReference type="EMBL" id="CAKC01000023">
    <property type="protein sequence ID" value="CCI86460.1"/>
    <property type="molecule type" value="Genomic_DNA"/>
</dbReference>
<dbReference type="InterPro" id="IPR006542">
    <property type="entry name" value="DUF1093"/>
</dbReference>
<dbReference type="NCBIfam" id="TIGR01655">
    <property type="entry name" value="yxeA_fam"/>
    <property type="match status" value="1"/>
</dbReference>
<dbReference type="Proteomes" id="UP000051521">
    <property type="component" value="Unassembled WGS sequence"/>
</dbReference>
<dbReference type="PATRIC" id="fig|1423751.3.peg.1829"/>
<accession>I7JZU5</accession>
<comment type="caution">
    <text evidence="1">The sequence shown here is derived from an EMBL/GenBank/DDBJ whole genome shotgun (WGS) entry which is preliminary data.</text>
</comment>
<dbReference type="STRING" id="1423751.FC38_GL001765"/>
<dbReference type="AlphaFoldDB" id="I7JZU5"/>
<organism evidence="1 3">
    <name type="scientific">Lactobacillus gigeriorum DSM 23908 = CRBIP 24.85</name>
    <dbReference type="NCBI Taxonomy" id="1423751"/>
    <lineage>
        <taxon>Bacteria</taxon>
        <taxon>Bacillati</taxon>
        <taxon>Bacillota</taxon>
        <taxon>Bacilli</taxon>
        <taxon>Lactobacillales</taxon>
        <taxon>Lactobacillaceae</taxon>
        <taxon>Lactobacillus</taxon>
    </lineage>
</organism>
<evidence type="ECO:0000313" key="4">
    <source>
        <dbReference type="Proteomes" id="UP000051521"/>
    </source>
</evidence>
<dbReference type="OrthoDB" id="2325008at2"/>
<evidence type="ECO:0000313" key="1">
    <source>
        <dbReference type="EMBL" id="CCI86460.1"/>
    </source>
</evidence>
<evidence type="ECO:0000313" key="2">
    <source>
        <dbReference type="EMBL" id="KRN13845.1"/>
    </source>
</evidence>
<sequence length="109" mass="12372">MSKKTKLISLIVGLLVLVLLALATIHTPVTDRINPLVHEQVGYAKVVKGQNKYQDVKIYDSETKKPLPYTIKEVTGYDPTGEYMMIKHKGQYVESIKYLSEKEFSQAID</sequence>
<evidence type="ECO:0008006" key="5">
    <source>
        <dbReference type="Google" id="ProtNLM"/>
    </source>
</evidence>
<dbReference type="EMBL" id="AYZO01000008">
    <property type="protein sequence ID" value="KRN13845.1"/>
    <property type="molecule type" value="Genomic_DNA"/>
</dbReference>
<reference evidence="2 4" key="2">
    <citation type="journal article" date="2015" name="Genome Announc.">
        <title>Expanding the biotechnology potential of lactobacilli through comparative genomics of 213 strains and associated genera.</title>
        <authorList>
            <person name="Sun Z."/>
            <person name="Harris H.M."/>
            <person name="McCann A."/>
            <person name="Guo C."/>
            <person name="Argimon S."/>
            <person name="Zhang W."/>
            <person name="Yang X."/>
            <person name="Jeffery I.B."/>
            <person name="Cooney J.C."/>
            <person name="Kagawa T.F."/>
            <person name="Liu W."/>
            <person name="Song Y."/>
            <person name="Salvetti E."/>
            <person name="Wrobel A."/>
            <person name="Rasinkangas P."/>
            <person name="Parkhill J."/>
            <person name="Rea M.C."/>
            <person name="O'Sullivan O."/>
            <person name="Ritari J."/>
            <person name="Douillard F.P."/>
            <person name="Paul Ross R."/>
            <person name="Yang R."/>
            <person name="Briner A.E."/>
            <person name="Felis G.E."/>
            <person name="de Vos W.M."/>
            <person name="Barrangou R."/>
            <person name="Klaenhammer T.R."/>
            <person name="Caufield P.W."/>
            <person name="Cui Y."/>
            <person name="Zhang H."/>
            <person name="O'Toole P.W."/>
        </authorList>
    </citation>
    <scope>NUCLEOTIDE SEQUENCE [LARGE SCALE GENOMIC DNA]</scope>
    <source>
        <strain evidence="2 4">DSM 23908</strain>
    </source>
</reference>
<dbReference type="Proteomes" id="UP000009326">
    <property type="component" value="Unassembled WGS sequence"/>
</dbReference>
<protein>
    <recommendedName>
        <fullName evidence="5">YxeA family protein</fullName>
    </recommendedName>
</protein>
<keyword evidence="4" id="KW-1185">Reference proteome</keyword>
<name>I7JZU5_9LACO</name>